<organism evidence="2">
    <name type="scientific">Ganoderma boninense</name>
    <dbReference type="NCBI Taxonomy" id="34458"/>
    <lineage>
        <taxon>Eukaryota</taxon>
        <taxon>Fungi</taxon>
        <taxon>Dikarya</taxon>
        <taxon>Basidiomycota</taxon>
        <taxon>Agaricomycotina</taxon>
        <taxon>Agaricomycetes</taxon>
        <taxon>Polyporales</taxon>
        <taxon>Polyporaceae</taxon>
        <taxon>Ganoderma</taxon>
    </lineage>
</organism>
<keyword evidence="2" id="KW-0378">Hydrolase</keyword>
<feature type="region of interest" description="Disordered" evidence="1">
    <location>
        <begin position="401"/>
        <end position="436"/>
    </location>
</feature>
<dbReference type="EMBL" id="LR728380">
    <property type="protein sequence ID" value="VWP00336.1"/>
    <property type="molecule type" value="Genomic_DNA"/>
</dbReference>
<feature type="compositionally biased region" description="Polar residues" evidence="1">
    <location>
        <begin position="417"/>
        <end position="436"/>
    </location>
</feature>
<dbReference type="GO" id="GO:0004805">
    <property type="term" value="F:trehalose-phosphatase activity"/>
    <property type="evidence" value="ECO:0007669"/>
    <property type="project" value="UniProtKB-EC"/>
</dbReference>
<feature type="compositionally biased region" description="Polar residues" evidence="1">
    <location>
        <begin position="23"/>
        <end position="33"/>
    </location>
</feature>
<feature type="compositionally biased region" description="Low complexity" evidence="1">
    <location>
        <begin position="252"/>
        <end position="276"/>
    </location>
</feature>
<evidence type="ECO:0000313" key="2">
    <source>
        <dbReference type="EMBL" id="VWP00336.1"/>
    </source>
</evidence>
<proteinExistence type="predicted"/>
<reference evidence="2" key="1">
    <citation type="submission" date="2019-10" db="EMBL/GenBank/DDBJ databases">
        <authorList>
            <person name="Nor Muhammad N."/>
        </authorList>
    </citation>
    <scope>NUCLEOTIDE SEQUENCE</scope>
</reference>
<evidence type="ECO:0000256" key="1">
    <source>
        <dbReference type="SAM" id="MobiDB-lite"/>
    </source>
</evidence>
<feature type="region of interest" description="Disordered" evidence="1">
    <location>
        <begin position="1"/>
        <end position="39"/>
    </location>
</feature>
<sequence>MSFTYELSTPTQTPSSTQAPTHLMTSTPTTQDPASEFQPPDISRVRQWCERLADYYRLEPLQLDDLKQLANLMVNVDEGLIKSILWQQTTLYRILNRSVAQGIEYQRFEAALANVEELLGTSWKPSKDQELTIRVIARDMLVAHDQRSYTNVALDVKERLMTVVRKKSSNGRTTMRELLILSIAGKGKKSLEDTTWEIVNRFKKGGAGTNLSLKYQFRICMLRAWTYEDYFQGKLPPATQAISSGKSRGSELDPSLGSSLSESSAPEATATGATPLAKKRKVSVEATAEKVLTATVGKVPKGEDFFSKMDARLDDLIAEWGHDMSTQVWRDHLTDLVLRDRQLFGVCTSGVLPSIPVVPAHTVTTTVPSTPSELPVFQVAGPSGHGTGDILYEPTQALTSADPAITSPSAPGPLPLFSSSSAGGTAPSQPRTSIWD</sequence>
<feature type="region of interest" description="Disordered" evidence="1">
    <location>
        <begin position="242"/>
        <end position="279"/>
    </location>
</feature>
<feature type="compositionally biased region" description="Low complexity" evidence="1">
    <location>
        <begin position="8"/>
        <end position="21"/>
    </location>
</feature>
<protein>
    <submittedName>
        <fullName evidence="2">Trehalose-6-phosphate phosphatase (EC)</fullName>
        <ecNumber evidence="2">3.1.3.12</ecNumber>
    </submittedName>
</protein>
<dbReference type="EC" id="3.1.3.12" evidence="2"/>
<name>A0A5K1K2K1_9APHY</name>
<dbReference type="AlphaFoldDB" id="A0A5K1K2K1"/>
<accession>A0A5K1K2K1</accession>
<gene>
    <name evidence="2" type="primary">G1UAE0</name>
</gene>